<dbReference type="AlphaFoldDB" id="A0A895YCS8"/>
<dbReference type="EMBL" id="CP070499">
    <property type="protein sequence ID" value="QSB13253.1"/>
    <property type="molecule type" value="Genomic_DNA"/>
</dbReference>
<dbReference type="KEGG" id="nhy:JQS43_16655"/>
<dbReference type="RefSeq" id="WP_239675333.1">
    <property type="nucleotide sequence ID" value="NZ_CP070499.1"/>
</dbReference>
<proteinExistence type="predicted"/>
<sequence length="143" mass="16685">MYAPAKVAHEIMSGEELLENVYEDDIEHASALIYPDDHPRAGEIIPLEEWEREQRAGWERFVSFRDNEVPIYERTYDRMIEEVSPEEFRSRVHPHAEERVTSLFYPAGHPQAGEFIPSAEWQDGQLGDWTSFLTLRPDDLPCP</sequence>
<keyword evidence="2" id="KW-1185">Reference proteome</keyword>
<evidence type="ECO:0000313" key="1">
    <source>
        <dbReference type="EMBL" id="QSB13253.1"/>
    </source>
</evidence>
<organism evidence="1 2">
    <name type="scientific">Natronosporangium hydrolyticum</name>
    <dbReference type="NCBI Taxonomy" id="2811111"/>
    <lineage>
        <taxon>Bacteria</taxon>
        <taxon>Bacillati</taxon>
        <taxon>Actinomycetota</taxon>
        <taxon>Actinomycetes</taxon>
        <taxon>Micromonosporales</taxon>
        <taxon>Micromonosporaceae</taxon>
        <taxon>Natronosporangium</taxon>
    </lineage>
</organism>
<accession>A0A895YCS8</accession>
<reference evidence="1" key="1">
    <citation type="submission" date="2021-02" db="EMBL/GenBank/DDBJ databases">
        <title>Natrosporangium hydrolyticum gen. nov., sp. nov, a haloalkaliphilic actinobacterium from a soda solonchak soil.</title>
        <authorList>
            <person name="Sorokin D.Y."/>
            <person name="Khijniak T.V."/>
            <person name="Zakharycheva A.P."/>
            <person name="Boueva O.V."/>
            <person name="Ariskina E.V."/>
            <person name="Hahnke R.L."/>
            <person name="Bunk B."/>
            <person name="Sproer C."/>
            <person name="Schumann P."/>
            <person name="Evtushenko L.I."/>
            <person name="Kublanov I.V."/>
        </authorList>
    </citation>
    <scope>NUCLEOTIDE SEQUENCE</scope>
    <source>
        <strain evidence="1">DSM 106523</strain>
    </source>
</reference>
<evidence type="ECO:0000313" key="2">
    <source>
        <dbReference type="Proteomes" id="UP000662857"/>
    </source>
</evidence>
<name>A0A895YCS8_9ACTN</name>
<protein>
    <submittedName>
        <fullName evidence="1">Uncharacterized protein</fullName>
    </submittedName>
</protein>
<dbReference type="Proteomes" id="UP000662857">
    <property type="component" value="Chromosome"/>
</dbReference>
<gene>
    <name evidence="1" type="ORF">JQS43_16655</name>
</gene>